<name>A0A644ZTP7_9ZZZZ</name>
<comment type="caution">
    <text evidence="2">The sequence shown here is derived from an EMBL/GenBank/DDBJ whole genome shotgun (WGS) entry which is preliminary data.</text>
</comment>
<proteinExistence type="predicted"/>
<evidence type="ECO:0000259" key="1">
    <source>
        <dbReference type="Pfam" id="PF14344"/>
    </source>
</evidence>
<feature type="domain" description="DUF4397" evidence="1">
    <location>
        <begin position="15"/>
        <end position="129"/>
    </location>
</feature>
<dbReference type="Pfam" id="PF14344">
    <property type="entry name" value="DUF4397"/>
    <property type="match status" value="2"/>
</dbReference>
<feature type="domain" description="DUF4397" evidence="1">
    <location>
        <begin position="132"/>
        <end position="202"/>
    </location>
</feature>
<gene>
    <name evidence="2" type="ORF">SDC9_90794</name>
</gene>
<reference evidence="2" key="1">
    <citation type="submission" date="2019-08" db="EMBL/GenBank/DDBJ databases">
        <authorList>
            <person name="Kucharzyk K."/>
            <person name="Murdoch R.W."/>
            <person name="Higgins S."/>
            <person name="Loffler F."/>
        </authorList>
    </citation>
    <scope>NUCLEOTIDE SEQUENCE</scope>
</reference>
<accession>A0A644ZTP7</accession>
<dbReference type="EMBL" id="VSSQ01010356">
    <property type="protein sequence ID" value="MPM44116.1"/>
    <property type="molecule type" value="Genomic_DNA"/>
</dbReference>
<sequence>MIMNDTDNKNGMMGYVRVIHTVPDAPNVDIYADNKLIVSNLAYSKYTDYLSVPEGRYKISLYVAGTKNTPVLTNMLTVPKNSYLTVAAVGTLSDMEFLEIDDANIDQTLGKADIRFLHLSPNAPAVDITLPDGTVIFSNVIFEQITPYIEVEPMNYTLQVRVSGTDDVVLTVPNVNLSADKFYTVYAIGFAGKEPELQALLLIDGK</sequence>
<dbReference type="InterPro" id="IPR025510">
    <property type="entry name" value="DUF4397"/>
</dbReference>
<organism evidence="2">
    <name type="scientific">bioreactor metagenome</name>
    <dbReference type="NCBI Taxonomy" id="1076179"/>
    <lineage>
        <taxon>unclassified sequences</taxon>
        <taxon>metagenomes</taxon>
        <taxon>ecological metagenomes</taxon>
    </lineage>
</organism>
<dbReference type="AlphaFoldDB" id="A0A644ZTP7"/>
<protein>
    <recommendedName>
        <fullName evidence="1">DUF4397 domain-containing protein</fullName>
    </recommendedName>
</protein>
<evidence type="ECO:0000313" key="2">
    <source>
        <dbReference type="EMBL" id="MPM44116.1"/>
    </source>
</evidence>